<keyword evidence="2 3" id="KW-0456">Lyase</keyword>
<keyword evidence="6" id="KW-1185">Reference proteome</keyword>
<dbReference type="AlphaFoldDB" id="A0A6H0XYY4"/>
<evidence type="ECO:0000313" key="5">
    <source>
        <dbReference type="EMBL" id="QIW99807.1"/>
    </source>
</evidence>
<dbReference type="SUPFAM" id="SSF51556">
    <property type="entry name" value="Metallo-dependent hydrolases"/>
    <property type="match status" value="1"/>
</dbReference>
<dbReference type="GO" id="GO:0019748">
    <property type="term" value="P:secondary metabolic process"/>
    <property type="evidence" value="ECO:0007669"/>
    <property type="project" value="TreeGrafter"/>
</dbReference>
<dbReference type="PANTHER" id="PTHR21240">
    <property type="entry name" value="2-AMINO-3-CARBOXYLMUCONATE-6-SEMIALDEHYDE DECARBOXYLASE"/>
    <property type="match status" value="1"/>
</dbReference>
<evidence type="ECO:0000256" key="1">
    <source>
        <dbReference type="ARBA" id="ARBA00022793"/>
    </source>
</evidence>
<comment type="similarity">
    <text evidence="3">Belongs to the metallo-dependent hydrolases superfamily.</text>
</comment>
<proteinExistence type="inferred from homology"/>
<dbReference type="InterPro" id="IPR006680">
    <property type="entry name" value="Amidohydro-rel"/>
</dbReference>
<dbReference type="Proteomes" id="UP000503462">
    <property type="component" value="Chromosome 3"/>
</dbReference>
<accession>A0A6H0XYY4</accession>
<dbReference type="Gene3D" id="3.20.20.140">
    <property type="entry name" value="Metal-dependent hydrolases"/>
    <property type="match status" value="1"/>
</dbReference>
<dbReference type="Pfam" id="PF04909">
    <property type="entry name" value="Amidohydro_2"/>
    <property type="match status" value="1"/>
</dbReference>
<evidence type="ECO:0000256" key="2">
    <source>
        <dbReference type="ARBA" id="ARBA00023239"/>
    </source>
</evidence>
<keyword evidence="1 3" id="KW-0210">Decarboxylase</keyword>
<gene>
    <name evidence="5" type="ORF">AMS68_005325</name>
</gene>
<evidence type="ECO:0000259" key="4">
    <source>
        <dbReference type="Pfam" id="PF04909"/>
    </source>
</evidence>
<name>A0A6H0XYY4_9PEZI</name>
<dbReference type="InterPro" id="IPR032465">
    <property type="entry name" value="ACMSD"/>
</dbReference>
<feature type="domain" description="Amidohydrolase-related" evidence="4">
    <location>
        <begin position="71"/>
        <end position="321"/>
    </location>
</feature>
<dbReference type="OrthoDB" id="432010at2759"/>
<dbReference type="GO" id="GO:0016831">
    <property type="term" value="F:carboxy-lyase activity"/>
    <property type="evidence" value="ECO:0007669"/>
    <property type="project" value="UniProtKB-KW"/>
</dbReference>
<dbReference type="GO" id="GO:0016787">
    <property type="term" value="F:hydrolase activity"/>
    <property type="evidence" value="ECO:0007669"/>
    <property type="project" value="InterPro"/>
</dbReference>
<organism evidence="5 6">
    <name type="scientific">Peltaster fructicola</name>
    <dbReference type="NCBI Taxonomy" id="286661"/>
    <lineage>
        <taxon>Eukaryota</taxon>
        <taxon>Fungi</taxon>
        <taxon>Dikarya</taxon>
        <taxon>Ascomycota</taxon>
        <taxon>Pezizomycotina</taxon>
        <taxon>Dothideomycetes</taxon>
        <taxon>Dothideomycetes incertae sedis</taxon>
        <taxon>Peltaster</taxon>
    </lineage>
</organism>
<dbReference type="EMBL" id="CP051141">
    <property type="protein sequence ID" value="QIW99807.1"/>
    <property type="molecule type" value="Genomic_DNA"/>
</dbReference>
<evidence type="ECO:0000256" key="3">
    <source>
        <dbReference type="RuleBase" id="RU366045"/>
    </source>
</evidence>
<dbReference type="PANTHER" id="PTHR21240:SF30">
    <property type="entry name" value="AMIDOHYDROLASE-RELATED DOMAIN-CONTAINING PROTEIN-RELATED"/>
    <property type="match status" value="1"/>
</dbReference>
<dbReference type="InterPro" id="IPR032466">
    <property type="entry name" value="Metal_Hydrolase"/>
</dbReference>
<evidence type="ECO:0000313" key="6">
    <source>
        <dbReference type="Proteomes" id="UP000503462"/>
    </source>
</evidence>
<protein>
    <recommendedName>
        <fullName evidence="4">Amidohydrolase-related domain-containing protein</fullName>
    </recommendedName>
</protein>
<sequence length="328" mass="37015">MSIPLISLEEHFYSHAVYNALDERGRQVFEHNPGYLKSLEDIDGERLTSMDQNGVTCQVISHAWQTGGAGPDVCKAGNDELANRIRDRHDRFAAFAVLPMGDPRASAIELERCVKQLGFVGALVDNHVDGKYFDGPEYDVLWQRASDLDVPVYIHPTLTSASAIEERYSGNYPAGSAFSLAHESWGWHSDTGLHVLRLVSAGVFDRNPNLKVIVGHFGEMLPFMLERCEGFGYRWNASQRSLIDVWEQNIYVTTSGVWSLNPMRCLLANTKIEHILYSVDWPFTTNEEGRRWFEELASSGLLNPEQLELVAFRNAETLLRLGARKARQ</sequence>
<dbReference type="GO" id="GO:0005829">
    <property type="term" value="C:cytosol"/>
    <property type="evidence" value="ECO:0007669"/>
    <property type="project" value="TreeGrafter"/>
</dbReference>
<reference evidence="5 6" key="1">
    <citation type="journal article" date="2016" name="Sci. Rep.">
        <title>Peltaster fructicola genome reveals evolution from an invasive phytopathogen to an ectophytic parasite.</title>
        <authorList>
            <person name="Xu C."/>
            <person name="Chen H."/>
            <person name="Gleason M.L."/>
            <person name="Xu J.R."/>
            <person name="Liu H."/>
            <person name="Zhang R."/>
            <person name="Sun G."/>
        </authorList>
    </citation>
    <scope>NUCLEOTIDE SEQUENCE [LARGE SCALE GENOMIC DNA]</scope>
    <source>
        <strain evidence="5 6">LNHT1506</strain>
    </source>
</reference>